<keyword evidence="5" id="KW-0732">Signal</keyword>
<evidence type="ECO:0000256" key="5">
    <source>
        <dbReference type="SAM" id="SignalP"/>
    </source>
</evidence>
<sequence length="249" mass="26621">MLFLSSFSLVVGCLPVGDFWSGTALLLLMSGLSLVWSQSSCDGPGIHGVPGTHGRYGRDGPKGDKGEPGESLSSSQRLKGDQGAQGPTGRPGPKGDPGLTGPPGYAGRRGEKGQPFNPYTQRVLFSVKREMGSYPNNDEPMVFNRPILSDQAAQGVSLINSSFVCETPGVYFFSFHISVKSKVCLRLLKRSDVHLTLCDNWEGYLVTSGSAVLPLQAGDSVSLQTTRFNQIVTALGSSHTFNGFLIYKT</sequence>
<dbReference type="InterPro" id="IPR008983">
    <property type="entry name" value="Tumour_necrosis_fac-like_dom"/>
</dbReference>
<dbReference type="SMART" id="SM00110">
    <property type="entry name" value="C1Q"/>
    <property type="match status" value="1"/>
</dbReference>
<feature type="signal peptide" evidence="5">
    <location>
        <begin position="1"/>
        <end position="37"/>
    </location>
</feature>
<evidence type="ECO:0000313" key="8">
    <source>
        <dbReference type="Proteomes" id="UP000261520"/>
    </source>
</evidence>
<dbReference type="PROSITE" id="PS50871">
    <property type="entry name" value="C1Q"/>
    <property type="match status" value="1"/>
</dbReference>
<evidence type="ECO:0000256" key="3">
    <source>
        <dbReference type="ARBA" id="ARBA00022530"/>
    </source>
</evidence>
<dbReference type="Proteomes" id="UP000261520">
    <property type="component" value="Unplaced"/>
</dbReference>
<accession>A0A3B3ZHM2</accession>
<dbReference type="STRING" id="409849.ENSPMGP00000004098"/>
<keyword evidence="8" id="KW-1185">Reference proteome</keyword>
<evidence type="ECO:0000313" key="7">
    <source>
        <dbReference type="Ensembl" id="ENSPMGP00000004098.1"/>
    </source>
</evidence>
<dbReference type="SUPFAM" id="SSF49842">
    <property type="entry name" value="TNF-like"/>
    <property type="match status" value="1"/>
</dbReference>
<dbReference type="Ensembl" id="ENSPMGT00000004350.1">
    <property type="protein sequence ID" value="ENSPMGP00000004098.1"/>
    <property type="gene ID" value="ENSPMGG00000003501.1"/>
</dbReference>
<comment type="subcellular location">
    <subcellularLocation>
        <location evidence="1">Secreted</location>
        <location evidence="1">Extracellular space</location>
        <location evidence="1">Extracellular matrix</location>
    </subcellularLocation>
</comment>
<evidence type="ECO:0000256" key="1">
    <source>
        <dbReference type="ARBA" id="ARBA00004498"/>
    </source>
</evidence>
<keyword evidence="3" id="KW-0272">Extracellular matrix</keyword>
<keyword evidence="2" id="KW-0964">Secreted</keyword>
<evidence type="ECO:0000256" key="2">
    <source>
        <dbReference type="ARBA" id="ARBA00022525"/>
    </source>
</evidence>
<feature type="region of interest" description="Disordered" evidence="4">
    <location>
        <begin position="46"/>
        <end position="117"/>
    </location>
</feature>
<reference evidence="7" key="1">
    <citation type="submission" date="2025-08" db="UniProtKB">
        <authorList>
            <consortium name="Ensembl"/>
        </authorList>
    </citation>
    <scope>IDENTIFICATION</scope>
</reference>
<proteinExistence type="predicted"/>
<evidence type="ECO:0000256" key="4">
    <source>
        <dbReference type="SAM" id="MobiDB-lite"/>
    </source>
</evidence>
<dbReference type="PANTHER" id="PTHR15427">
    <property type="entry name" value="EMILIN ELASTIN MICROFIBRIL INTERFACE-LOCATED PROTEIN ELASTIN MICROFIBRIL INTERFACER"/>
    <property type="match status" value="1"/>
</dbReference>
<feature type="compositionally biased region" description="Basic and acidic residues" evidence="4">
    <location>
        <begin position="56"/>
        <end position="68"/>
    </location>
</feature>
<dbReference type="AlphaFoldDB" id="A0A3B3ZHM2"/>
<feature type="domain" description="C1q" evidence="6">
    <location>
        <begin position="118"/>
        <end position="249"/>
    </location>
</feature>
<evidence type="ECO:0000259" key="6">
    <source>
        <dbReference type="PROSITE" id="PS50871"/>
    </source>
</evidence>
<organism evidence="7 8">
    <name type="scientific">Periophthalmus magnuspinnatus</name>
    <dbReference type="NCBI Taxonomy" id="409849"/>
    <lineage>
        <taxon>Eukaryota</taxon>
        <taxon>Metazoa</taxon>
        <taxon>Chordata</taxon>
        <taxon>Craniata</taxon>
        <taxon>Vertebrata</taxon>
        <taxon>Euteleostomi</taxon>
        <taxon>Actinopterygii</taxon>
        <taxon>Neopterygii</taxon>
        <taxon>Teleostei</taxon>
        <taxon>Neoteleostei</taxon>
        <taxon>Acanthomorphata</taxon>
        <taxon>Gobiaria</taxon>
        <taxon>Gobiiformes</taxon>
        <taxon>Gobioidei</taxon>
        <taxon>Gobiidae</taxon>
        <taxon>Oxudercinae</taxon>
        <taxon>Periophthalmus</taxon>
    </lineage>
</organism>
<protein>
    <recommendedName>
        <fullName evidence="6">C1q domain-containing protein</fullName>
    </recommendedName>
</protein>
<dbReference type="PRINTS" id="PR00007">
    <property type="entry name" value="COMPLEMNTC1Q"/>
</dbReference>
<dbReference type="Pfam" id="PF00386">
    <property type="entry name" value="C1q"/>
    <property type="match status" value="1"/>
</dbReference>
<feature type="chain" id="PRO_5017451279" description="C1q domain-containing protein" evidence="5">
    <location>
        <begin position="38"/>
        <end position="249"/>
    </location>
</feature>
<reference evidence="7" key="2">
    <citation type="submission" date="2025-09" db="UniProtKB">
        <authorList>
            <consortium name="Ensembl"/>
        </authorList>
    </citation>
    <scope>IDENTIFICATION</scope>
</reference>
<name>A0A3B3ZHM2_9GOBI</name>
<dbReference type="PANTHER" id="PTHR15427:SF43">
    <property type="entry name" value="COMPLEMENT COMPONENT 1, Q SUBCOMPONENT, B CHAIN PRECURSOR"/>
    <property type="match status" value="1"/>
</dbReference>
<dbReference type="InterPro" id="IPR001073">
    <property type="entry name" value="C1q_dom"/>
</dbReference>
<dbReference type="Gene3D" id="2.60.120.40">
    <property type="match status" value="1"/>
</dbReference>
<dbReference type="InterPro" id="IPR050392">
    <property type="entry name" value="Collagen/C1q_domain"/>
</dbReference>